<dbReference type="SUPFAM" id="SSF49899">
    <property type="entry name" value="Concanavalin A-like lectins/glucanases"/>
    <property type="match status" value="1"/>
</dbReference>
<proteinExistence type="predicted"/>
<comment type="caution">
    <text evidence="1">The sequence shown here is derived from an EMBL/GenBank/DDBJ whole genome shotgun (WGS) entry which is preliminary data.</text>
</comment>
<dbReference type="Gene3D" id="2.60.120.200">
    <property type="match status" value="1"/>
</dbReference>
<dbReference type="Proteomes" id="UP000326924">
    <property type="component" value="Unassembled WGS sequence"/>
</dbReference>
<evidence type="ECO:0000313" key="1">
    <source>
        <dbReference type="EMBL" id="KAA8910890.1"/>
    </source>
</evidence>
<organism evidence="1 2">
    <name type="scientific">Sphaerosporella brunnea</name>
    <dbReference type="NCBI Taxonomy" id="1250544"/>
    <lineage>
        <taxon>Eukaryota</taxon>
        <taxon>Fungi</taxon>
        <taxon>Dikarya</taxon>
        <taxon>Ascomycota</taxon>
        <taxon>Pezizomycotina</taxon>
        <taxon>Pezizomycetes</taxon>
        <taxon>Pezizales</taxon>
        <taxon>Pyronemataceae</taxon>
        <taxon>Sphaerosporella</taxon>
    </lineage>
</organism>
<reference evidence="1 2" key="1">
    <citation type="submission" date="2019-09" db="EMBL/GenBank/DDBJ databases">
        <title>Draft genome of the ectomycorrhizal ascomycete Sphaerosporella brunnea.</title>
        <authorList>
            <consortium name="DOE Joint Genome Institute"/>
            <person name="Benucci G.M."/>
            <person name="Marozzi G."/>
            <person name="Antonielli L."/>
            <person name="Sanchez S."/>
            <person name="Marco P."/>
            <person name="Wang X."/>
            <person name="Falini L.B."/>
            <person name="Barry K."/>
            <person name="Haridas S."/>
            <person name="Lipzen A."/>
            <person name="Labutti K."/>
            <person name="Grigoriev I.V."/>
            <person name="Murat C."/>
            <person name="Martin F."/>
            <person name="Albertini E."/>
            <person name="Donnini D."/>
            <person name="Bonito G."/>
        </authorList>
    </citation>
    <scope>NUCLEOTIDE SEQUENCE [LARGE SCALE GENOMIC DNA]</scope>
    <source>
        <strain evidence="1 2">Sb_GMNB300</strain>
    </source>
</reference>
<dbReference type="InterPro" id="IPR009784">
    <property type="entry name" value="DUF1349"/>
</dbReference>
<protein>
    <submittedName>
        <fullName evidence="1">Uncharacterized protein</fullName>
    </submittedName>
</protein>
<sequence length="197" mass="21642">MSSNSACPSLFPWNTNQVAPISFPFTFSIPPRTDLWQKPPSTISRTQPTFYTPLPLSSLCSAAVKVSLTPSALYDQAGIVLLWPRKLERWIKAGIEFVDGELKRSVVVTGVGGWSDWSVSGAVEFGEEVEVRIRREGGMGSALVVSCFGDVVREVQWVFAGEEGEAEEVWVGFYGARPAEVGESLQVRVHSWEVVTC</sequence>
<dbReference type="InParanoid" id="A0A5J5F4W1"/>
<evidence type="ECO:0000313" key="2">
    <source>
        <dbReference type="Proteomes" id="UP000326924"/>
    </source>
</evidence>
<dbReference type="PANTHER" id="PTHR35332:SF2">
    <property type="entry name" value="REGULATION OF ENOLASE PROTEIN 1"/>
    <property type="match status" value="1"/>
</dbReference>
<gene>
    <name evidence="1" type="ORF">FN846DRAFT_494283</name>
</gene>
<name>A0A5J5F4W1_9PEZI</name>
<dbReference type="InterPro" id="IPR013320">
    <property type="entry name" value="ConA-like_dom_sf"/>
</dbReference>
<dbReference type="EMBL" id="VXIS01000041">
    <property type="protein sequence ID" value="KAA8910890.1"/>
    <property type="molecule type" value="Genomic_DNA"/>
</dbReference>
<accession>A0A5J5F4W1</accession>
<dbReference type="PANTHER" id="PTHR35332">
    <property type="entry name" value="REGULATION OF ENOLASE PROTEIN 1"/>
    <property type="match status" value="1"/>
</dbReference>
<dbReference type="AlphaFoldDB" id="A0A5J5F4W1"/>
<keyword evidence="2" id="KW-1185">Reference proteome</keyword>
<dbReference type="Pfam" id="PF07081">
    <property type="entry name" value="DUF1349"/>
    <property type="match status" value="1"/>
</dbReference>
<dbReference type="OrthoDB" id="42525at2759"/>